<dbReference type="OrthoDB" id="5422579at2759"/>
<dbReference type="Proteomes" id="UP000277580">
    <property type="component" value="Unassembled WGS sequence"/>
</dbReference>
<reference evidence="1 2" key="1">
    <citation type="journal article" date="2018" name="Nat. Ecol. Evol.">
        <title>Pezizomycetes genomes reveal the molecular basis of ectomycorrhizal truffle lifestyle.</title>
        <authorList>
            <person name="Murat C."/>
            <person name="Payen T."/>
            <person name="Noel B."/>
            <person name="Kuo A."/>
            <person name="Morin E."/>
            <person name="Chen J."/>
            <person name="Kohler A."/>
            <person name="Krizsan K."/>
            <person name="Balestrini R."/>
            <person name="Da Silva C."/>
            <person name="Montanini B."/>
            <person name="Hainaut M."/>
            <person name="Levati E."/>
            <person name="Barry K.W."/>
            <person name="Belfiori B."/>
            <person name="Cichocki N."/>
            <person name="Clum A."/>
            <person name="Dockter R.B."/>
            <person name="Fauchery L."/>
            <person name="Guy J."/>
            <person name="Iotti M."/>
            <person name="Le Tacon F."/>
            <person name="Lindquist E.A."/>
            <person name="Lipzen A."/>
            <person name="Malagnac F."/>
            <person name="Mello A."/>
            <person name="Molinier V."/>
            <person name="Miyauchi S."/>
            <person name="Poulain J."/>
            <person name="Riccioni C."/>
            <person name="Rubini A."/>
            <person name="Sitrit Y."/>
            <person name="Splivallo R."/>
            <person name="Traeger S."/>
            <person name="Wang M."/>
            <person name="Zifcakova L."/>
            <person name="Wipf D."/>
            <person name="Zambonelli A."/>
            <person name="Paolocci F."/>
            <person name="Nowrousian M."/>
            <person name="Ottonello S."/>
            <person name="Baldrian P."/>
            <person name="Spatafora J.W."/>
            <person name="Henrissat B."/>
            <person name="Nagy L.G."/>
            <person name="Aury J.M."/>
            <person name="Wincker P."/>
            <person name="Grigoriev I.V."/>
            <person name="Bonfante P."/>
            <person name="Martin F.M."/>
        </authorList>
    </citation>
    <scope>NUCLEOTIDE SEQUENCE [LARGE SCALE GENOMIC DNA]</scope>
    <source>
        <strain evidence="1 2">CCBAS932</strain>
    </source>
</reference>
<protein>
    <recommendedName>
        <fullName evidence="3">F-box domain-containing protein</fullName>
    </recommendedName>
</protein>
<dbReference type="EMBL" id="ML119128">
    <property type="protein sequence ID" value="RPB12579.1"/>
    <property type="molecule type" value="Genomic_DNA"/>
</dbReference>
<organism evidence="1 2">
    <name type="scientific">Morchella conica CCBAS932</name>
    <dbReference type="NCBI Taxonomy" id="1392247"/>
    <lineage>
        <taxon>Eukaryota</taxon>
        <taxon>Fungi</taxon>
        <taxon>Dikarya</taxon>
        <taxon>Ascomycota</taxon>
        <taxon>Pezizomycotina</taxon>
        <taxon>Pezizomycetes</taxon>
        <taxon>Pezizales</taxon>
        <taxon>Morchellaceae</taxon>
        <taxon>Morchella</taxon>
    </lineage>
</organism>
<gene>
    <name evidence="1" type="ORF">P167DRAFT_605721</name>
</gene>
<dbReference type="AlphaFoldDB" id="A0A3N4KT35"/>
<keyword evidence="2" id="KW-1185">Reference proteome</keyword>
<evidence type="ECO:0008006" key="3">
    <source>
        <dbReference type="Google" id="ProtNLM"/>
    </source>
</evidence>
<accession>A0A3N4KT35</accession>
<dbReference type="STRING" id="1392247.A0A3N4KT35"/>
<evidence type="ECO:0000313" key="2">
    <source>
        <dbReference type="Proteomes" id="UP000277580"/>
    </source>
</evidence>
<sequence length="367" mass="41544">MNSLSPELIREIFFHLDTKADISRFRLVQRTFAHIGKEALFTSLDVSPTFQSLTRLIELSRNSHIACFIRKISLSVDAMRVMVWSTINKHLGSSSAKDVDKLDYRTLIVFRSLVNECQEFQKSSDYVAMLSTAFSRLTRLCHVSLLESSPSTSANSGAVTLMDRYAHTIDPPHFHGSWGEKDHLRAFSALIDASYFTGTTLESFKTTGLIDQILFEDRELLRRAAIVFRGSRELRLLFCGEEQTQTQVTERLFKSYLFDVIAPAVGLQKLAVEFNVCPPAGRGGALFEKVFGGESQRWEMLEELVIGGINVKCEELIGFLARHKSTLRVLRMRKCGLVGGSWDDVVKFLDKDLELRKLDLDGHIDHD</sequence>
<proteinExistence type="predicted"/>
<evidence type="ECO:0000313" key="1">
    <source>
        <dbReference type="EMBL" id="RPB12579.1"/>
    </source>
</evidence>
<name>A0A3N4KT35_9PEZI</name>
<dbReference type="InParanoid" id="A0A3N4KT35"/>